<dbReference type="InterPro" id="IPR001584">
    <property type="entry name" value="Integrase_cat-core"/>
</dbReference>
<dbReference type="SUPFAM" id="SSF53098">
    <property type="entry name" value="Ribonuclease H-like"/>
    <property type="match status" value="1"/>
</dbReference>
<dbReference type="GO" id="GO:0015074">
    <property type="term" value="P:DNA integration"/>
    <property type="evidence" value="ECO:0007669"/>
    <property type="project" value="InterPro"/>
</dbReference>
<dbReference type="InterPro" id="IPR050951">
    <property type="entry name" value="Retrovirus_Pol_polyprotein"/>
</dbReference>
<comment type="caution">
    <text evidence="3">The sequence shown here is derived from an EMBL/GenBank/DDBJ whole genome shotgun (WGS) entry which is preliminary data.</text>
</comment>
<dbReference type="GO" id="GO:0003676">
    <property type="term" value="F:nucleic acid binding"/>
    <property type="evidence" value="ECO:0007669"/>
    <property type="project" value="InterPro"/>
</dbReference>
<name>A0AAW1HQB8_POPJA</name>
<evidence type="ECO:0000313" key="4">
    <source>
        <dbReference type="Proteomes" id="UP001458880"/>
    </source>
</evidence>
<dbReference type="PANTHER" id="PTHR37984">
    <property type="entry name" value="PROTEIN CBG26694"/>
    <property type="match status" value="1"/>
</dbReference>
<reference evidence="3 4" key="1">
    <citation type="journal article" date="2024" name="BMC Genomics">
        <title>De novo assembly and annotation of Popillia japonica's genome with initial clues to its potential as an invasive pest.</title>
        <authorList>
            <person name="Cucini C."/>
            <person name="Boschi S."/>
            <person name="Funari R."/>
            <person name="Cardaioli E."/>
            <person name="Iannotti N."/>
            <person name="Marturano G."/>
            <person name="Paoli F."/>
            <person name="Bruttini M."/>
            <person name="Carapelli A."/>
            <person name="Frati F."/>
            <person name="Nardi F."/>
        </authorList>
    </citation>
    <scope>NUCLEOTIDE SEQUENCE [LARGE SCALE GENOMIC DNA]</scope>
    <source>
        <strain evidence="3">DMR45628</strain>
    </source>
</reference>
<dbReference type="GO" id="GO:0003964">
    <property type="term" value="F:RNA-directed DNA polymerase activity"/>
    <property type="evidence" value="ECO:0007669"/>
    <property type="project" value="UniProtKB-EC"/>
</dbReference>
<keyword evidence="4" id="KW-1185">Reference proteome</keyword>
<dbReference type="EMBL" id="JASPKY010001159">
    <property type="protein sequence ID" value="KAK9678919.1"/>
    <property type="molecule type" value="Genomic_DNA"/>
</dbReference>
<dbReference type="Gene3D" id="3.30.420.10">
    <property type="entry name" value="Ribonuclease H-like superfamily/Ribonuclease H"/>
    <property type="match status" value="1"/>
</dbReference>
<dbReference type="Pfam" id="PF00665">
    <property type="entry name" value="rve"/>
    <property type="match status" value="1"/>
</dbReference>
<accession>A0AAW1HQB8</accession>
<evidence type="ECO:0000256" key="1">
    <source>
        <dbReference type="ARBA" id="ARBA00012493"/>
    </source>
</evidence>
<dbReference type="FunFam" id="3.30.420.10:FF:000063">
    <property type="entry name" value="Retrovirus-related Pol polyprotein from transposon 297-like Protein"/>
    <property type="match status" value="1"/>
</dbReference>
<gene>
    <name evidence="3" type="ORF">QE152_g40433</name>
</gene>
<dbReference type="InterPro" id="IPR041588">
    <property type="entry name" value="Integrase_H2C2"/>
</dbReference>
<dbReference type="Proteomes" id="UP001458880">
    <property type="component" value="Unassembled WGS sequence"/>
</dbReference>
<dbReference type="PANTHER" id="PTHR37984:SF5">
    <property type="entry name" value="PROTEIN NYNRIN-LIKE"/>
    <property type="match status" value="1"/>
</dbReference>
<evidence type="ECO:0000259" key="2">
    <source>
        <dbReference type="PROSITE" id="PS50994"/>
    </source>
</evidence>
<dbReference type="AlphaFoldDB" id="A0AAW1HQB8"/>
<dbReference type="Pfam" id="PF17921">
    <property type="entry name" value="Integrase_H2C2"/>
    <property type="match status" value="1"/>
</dbReference>
<dbReference type="Gene3D" id="1.10.340.70">
    <property type="match status" value="1"/>
</dbReference>
<organism evidence="3 4">
    <name type="scientific">Popillia japonica</name>
    <name type="common">Japanese beetle</name>
    <dbReference type="NCBI Taxonomy" id="7064"/>
    <lineage>
        <taxon>Eukaryota</taxon>
        <taxon>Metazoa</taxon>
        <taxon>Ecdysozoa</taxon>
        <taxon>Arthropoda</taxon>
        <taxon>Hexapoda</taxon>
        <taxon>Insecta</taxon>
        <taxon>Pterygota</taxon>
        <taxon>Neoptera</taxon>
        <taxon>Endopterygota</taxon>
        <taxon>Coleoptera</taxon>
        <taxon>Polyphaga</taxon>
        <taxon>Scarabaeiformia</taxon>
        <taxon>Scarabaeidae</taxon>
        <taxon>Rutelinae</taxon>
        <taxon>Popillia</taxon>
    </lineage>
</organism>
<dbReference type="Pfam" id="PF05380">
    <property type="entry name" value="Peptidase_A17"/>
    <property type="match status" value="1"/>
</dbReference>
<evidence type="ECO:0000313" key="3">
    <source>
        <dbReference type="EMBL" id="KAK9678919.1"/>
    </source>
</evidence>
<dbReference type="InterPro" id="IPR012337">
    <property type="entry name" value="RNaseH-like_sf"/>
</dbReference>
<proteinExistence type="predicted"/>
<dbReference type="PROSITE" id="PS50994">
    <property type="entry name" value="INTEGRASE"/>
    <property type="match status" value="1"/>
</dbReference>
<feature type="domain" description="Integrase catalytic" evidence="2">
    <location>
        <begin position="380"/>
        <end position="493"/>
    </location>
</feature>
<protein>
    <recommendedName>
        <fullName evidence="1">RNA-directed DNA polymerase</fullName>
        <ecNumber evidence="1">2.7.7.49</ecNumber>
    </recommendedName>
</protein>
<sequence length="669" mass="76586">MFRLKDRSPNGLYYQICADDTFRFTINVQTERPITKRTILSDIAHIFDPLGVLSPCIVISKILLQKLWTLKISWDESLPIDIYTKWQNLRNELTLLNKIRIPRYIFNSLPVHIELHGFSDASERAYGACVYIRVSQIQSLTSSNEWHHIRSEDNPADILSRGTTPTDLLKSTMWWHGPSWLHEPEENWPMSILTFNDNPPELKKQAQPMGNAHSTSTKKKWGNALSRLPLLNTNSDNESDYSHMFYLQENLPIDHKQVKLETRNDPILNQVLGYCLHGWPDKENLAREVLPYYNKLEQLHVELGCVFWGYRIIIPAKLRSSMLKELHLSHLGVNKCKAIARSYFWWPNLDLDVEKMCSNCKICTTFRNNPPKITFNPWPLAIRPWSRLHLDFLGPIFNRKYLIIVDTYTKWIEVFELSSTNAINAINKLRILFATFGLPDTIVSDNGPPFTSTEFCNYLKINGIKQLFSPPYHPQSNGAAENAVKLIKNVIKKAQLKKMLFLFDYRNAPHSITGVSPAESMFGRNLRGRLDLILPNRNNDIISKVSKQQLKAKSVSKNIGIGDEVLVKNYVAPNKSIWNAGKVVSNVGNVVYDVKTENGNIIRRHSNQIIQSRHSLPFSVSSDDEVVNSNIPLVKESDECTDNVSQNLPGCSSVASPLSTQPYNLRPRK</sequence>
<dbReference type="EC" id="2.7.7.49" evidence="1"/>
<dbReference type="InterPro" id="IPR008042">
    <property type="entry name" value="Retrotrans_Pao"/>
</dbReference>
<dbReference type="FunFam" id="1.10.340.70:FF:000003">
    <property type="entry name" value="Protein CBG25708"/>
    <property type="match status" value="1"/>
</dbReference>
<dbReference type="InterPro" id="IPR036397">
    <property type="entry name" value="RNaseH_sf"/>
</dbReference>